<accession>A0A1X0IQL7</accession>
<evidence type="ECO:0000313" key="3">
    <source>
        <dbReference type="Proteomes" id="UP000192434"/>
    </source>
</evidence>
<dbReference type="RefSeq" id="WP_083019015.1">
    <property type="nucleotide sequence ID" value="NZ_MVII01000035.1"/>
</dbReference>
<gene>
    <name evidence="2" type="ORF">BST43_22085</name>
</gene>
<protein>
    <recommendedName>
        <fullName evidence="1">YcaO domain-containing protein</fullName>
    </recommendedName>
</protein>
<evidence type="ECO:0000313" key="2">
    <source>
        <dbReference type="EMBL" id="ORB50621.1"/>
    </source>
</evidence>
<comment type="caution">
    <text evidence="2">The sequence shown here is derived from an EMBL/GenBank/DDBJ whole genome shotgun (WGS) entry which is preliminary data.</text>
</comment>
<dbReference type="InterPro" id="IPR003776">
    <property type="entry name" value="YcaO-like_dom"/>
</dbReference>
<sequence length="431" mass="47301">MMAQSNADTIFQYGERVNSLSTALTNGLLAVSELGLSADLEKVQHFDGAEVWCCHLRGSASGRSESFGLGKGAGLSAQAGALYESIEHYFSARLAVNRNSIQLRSPDDLTSGPLGYDSTVLVFLDEKRGKLSCQKYECLISGQNDQYLPIALTSPGYVDDEQLRSELGDSYDYEQLSRYCSSTGWASGATVEEATLHALNEIIERDAQSHLLINQFLMEPGPPLIVVDRSTAPLELKKLWSTVEESLNDAVHLIEITTDLGVPAFVAHSTANFRRDPRIHGAGASLSPLYAAERALFELLQMYAAVENSILLQLGVDFVPRALTDSHGILKRASQFNLTDRLSRAMHVSFPNFTALESPAEHLSEVLDRLNRHGYLPYRFVRYCSARAAVVDIIVPGLERFFLVQSGVPVLPGPRARMAIARNNSDAVIDH</sequence>
<dbReference type="Proteomes" id="UP000192434">
    <property type="component" value="Unassembled WGS sequence"/>
</dbReference>
<dbReference type="EMBL" id="MVII01000035">
    <property type="protein sequence ID" value="ORB50621.1"/>
    <property type="molecule type" value="Genomic_DNA"/>
</dbReference>
<organism evidence="2 3">
    <name type="scientific">Mycobacteroides saopaulense</name>
    <dbReference type="NCBI Taxonomy" id="1578165"/>
    <lineage>
        <taxon>Bacteria</taxon>
        <taxon>Bacillati</taxon>
        <taxon>Actinomycetota</taxon>
        <taxon>Actinomycetes</taxon>
        <taxon>Mycobacteriales</taxon>
        <taxon>Mycobacteriaceae</taxon>
        <taxon>Mycobacteroides</taxon>
    </lineage>
</organism>
<reference evidence="2 3" key="1">
    <citation type="submission" date="2016-12" db="EMBL/GenBank/DDBJ databases">
        <title>The new phylogeny of genus Mycobacterium.</title>
        <authorList>
            <person name="Tortoli E."/>
            <person name="Trovato A."/>
            <person name="Cirillo D.M."/>
        </authorList>
    </citation>
    <scope>NUCLEOTIDE SEQUENCE [LARGE SCALE GENOMIC DNA]</scope>
    <source>
        <strain evidence="2 3">CCUG 66554</strain>
    </source>
</reference>
<dbReference type="AlphaFoldDB" id="A0A1X0IQL7"/>
<proteinExistence type="predicted"/>
<dbReference type="PANTHER" id="PTHR37809:SF1">
    <property type="entry name" value="RIBOSOMAL PROTEIN S12 METHYLTHIOTRANSFERASE ACCESSORY FACTOR YCAO"/>
    <property type="match status" value="1"/>
</dbReference>
<dbReference type="PROSITE" id="PS51664">
    <property type="entry name" value="YCAO"/>
    <property type="match status" value="1"/>
</dbReference>
<dbReference type="PANTHER" id="PTHR37809">
    <property type="entry name" value="RIBOSOMAL PROTEIN S12 METHYLTHIOTRANSFERASE ACCESSORY FACTOR YCAO"/>
    <property type="match status" value="1"/>
</dbReference>
<feature type="domain" description="YcaO" evidence="1">
    <location>
        <begin position="68"/>
        <end position="431"/>
    </location>
</feature>
<name>A0A1X0IQL7_9MYCO</name>
<dbReference type="Gene3D" id="3.30.1330.230">
    <property type="match status" value="1"/>
</dbReference>
<evidence type="ECO:0000259" key="1">
    <source>
        <dbReference type="PROSITE" id="PS51664"/>
    </source>
</evidence>
<dbReference type="Pfam" id="PF02624">
    <property type="entry name" value="YcaO"/>
    <property type="match status" value="1"/>
</dbReference>
<dbReference type="OrthoDB" id="109999at2"/>